<accession>A0A914RIQ6</accession>
<dbReference type="WBParaSite" id="PEQ_0000619501-mRNA-1">
    <property type="protein sequence ID" value="PEQ_0000619501-mRNA-1"/>
    <property type="gene ID" value="PEQ_0000619501"/>
</dbReference>
<sequence length="85" mass="9278">MTNNESKKLAALFSHDCLLACLLAVCCLSSRLLIASSNTKESRLTATGSFDVPCDVASHMTQRIVALLCICDNVFIFFEVKPFCS</sequence>
<organism evidence="1 2">
    <name type="scientific">Parascaris equorum</name>
    <name type="common">Equine roundworm</name>
    <dbReference type="NCBI Taxonomy" id="6256"/>
    <lineage>
        <taxon>Eukaryota</taxon>
        <taxon>Metazoa</taxon>
        <taxon>Ecdysozoa</taxon>
        <taxon>Nematoda</taxon>
        <taxon>Chromadorea</taxon>
        <taxon>Rhabditida</taxon>
        <taxon>Spirurina</taxon>
        <taxon>Ascaridomorpha</taxon>
        <taxon>Ascaridoidea</taxon>
        <taxon>Ascarididae</taxon>
        <taxon>Parascaris</taxon>
    </lineage>
</organism>
<evidence type="ECO:0000313" key="1">
    <source>
        <dbReference type="Proteomes" id="UP000887564"/>
    </source>
</evidence>
<reference evidence="2" key="1">
    <citation type="submission" date="2022-11" db="UniProtKB">
        <authorList>
            <consortium name="WormBaseParasite"/>
        </authorList>
    </citation>
    <scope>IDENTIFICATION</scope>
</reference>
<dbReference type="AlphaFoldDB" id="A0A914RIQ6"/>
<dbReference type="Proteomes" id="UP000887564">
    <property type="component" value="Unplaced"/>
</dbReference>
<name>A0A914RIQ6_PAREQ</name>
<protein>
    <submittedName>
        <fullName evidence="2">Secreted protein</fullName>
    </submittedName>
</protein>
<proteinExistence type="predicted"/>
<evidence type="ECO:0000313" key="2">
    <source>
        <dbReference type="WBParaSite" id="PEQ_0000619501-mRNA-1"/>
    </source>
</evidence>
<keyword evidence="1" id="KW-1185">Reference proteome</keyword>